<organism evidence="1 2">
    <name type="scientific">Trifolium medium</name>
    <dbReference type="NCBI Taxonomy" id="97028"/>
    <lineage>
        <taxon>Eukaryota</taxon>
        <taxon>Viridiplantae</taxon>
        <taxon>Streptophyta</taxon>
        <taxon>Embryophyta</taxon>
        <taxon>Tracheophyta</taxon>
        <taxon>Spermatophyta</taxon>
        <taxon>Magnoliopsida</taxon>
        <taxon>eudicotyledons</taxon>
        <taxon>Gunneridae</taxon>
        <taxon>Pentapetalae</taxon>
        <taxon>rosids</taxon>
        <taxon>fabids</taxon>
        <taxon>Fabales</taxon>
        <taxon>Fabaceae</taxon>
        <taxon>Papilionoideae</taxon>
        <taxon>50 kb inversion clade</taxon>
        <taxon>NPAAA clade</taxon>
        <taxon>Hologalegina</taxon>
        <taxon>IRL clade</taxon>
        <taxon>Trifolieae</taxon>
        <taxon>Trifolium</taxon>
    </lineage>
</organism>
<dbReference type="EMBL" id="LXQA010163523">
    <property type="protein sequence ID" value="MCI28093.1"/>
    <property type="molecule type" value="Genomic_DNA"/>
</dbReference>
<evidence type="ECO:0000313" key="2">
    <source>
        <dbReference type="Proteomes" id="UP000265520"/>
    </source>
</evidence>
<feature type="non-terminal residue" evidence="1">
    <location>
        <position position="50"/>
    </location>
</feature>
<keyword evidence="2" id="KW-1185">Reference proteome</keyword>
<dbReference type="AlphaFoldDB" id="A0A392QUQ0"/>
<sequence length="50" mass="5720">MHGTQVLQFRCVSFEEVHRLGDGQVKHSPEVFYAGSLWKVSIQAFNDEDP</sequence>
<proteinExistence type="predicted"/>
<protein>
    <submittedName>
        <fullName evidence="1">BTB/POZ domain protein</fullName>
    </submittedName>
</protein>
<dbReference type="PANTHER" id="PTHR47369:SF1">
    <property type="entry name" value="BTB_POZ DOMAIN-CONTAINING PROTEIN"/>
    <property type="match status" value="1"/>
</dbReference>
<comment type="caution">
    <text evidence="1">The sequence shown here is derived from an EMBL/GenBank/DDBJ whole genome shotgun (WGS) entry which is preliminary data.</text>
</comment>
<dbReference type="PANTHER" id="PTHR47369">
    <property type="entry name" value="BTB/POZ DOMAIN-CONTAINING PROTEIN"/>
    <property type="match status" value="1"/>
</dbReference>
<reference evidence="1 2" key="1">
    <citation type="journal article" date="2018" name="Front. Plant Sci.">
        <title>Red Clover (Trifolium pratense) and Zigzag Clover (T. medium) - A Picture of Genomic Similarities and Differences.</title>
        <authorList>
            <person name="Dluhosova J."/>
            <person name="Istvanek J."/>
            <person name="Nedelnik J."/>
            <person name="Repkova J."/>
        </authorList>
    </citation>
    <scope>NUCLEOTIDE SEQUENCE [LARGE SCALE GENOMIC DNA]</scope>
    <source>
        <strain evidence="2">cv. 10/8</strain>
        <tissue evidence="1">Leaf</tissue>
    </source>
</reference>
<evidence type="ECO:0000313" key="1">
    <source>
        <dbReference type="EMBL" id="MCI28093.1"/>
    </source>
</evidence>
<accession>A0A392QUQ0</accession>
<name>A0A392QUQ0_9FABA</name>
<dbReference type="Proteomes" id="UP000265520">
    <property type="component" value="Unassembled WGS sequence"/>
</dbReference>